<dbReference type="GO" id="GO:0005524">
    <property type="term" value="F:ATP binding"/>
    <property type="evidence" value="ECO:0007669"/>
    <property type="project" value="UniProtKB-KW"/>
</dbReference>
<evidence type="ECO:0000313" key="1">
    <source>
        <dbReference type="EMBL" id="TNJ40249.1"/>
    </source>
</evidence>
<name>A0A5C4SBF3_CHLTI</name>
<dbReference type="Gene3D" id="3.40.50.300">
    <property type="entry name" value="P-loop containing nucleotide triphosphate hydrolases"/>
    <property type="match status" value="1"/>
</dbReference>
<dbReference type="SUPFAM" id="SSF52540">
    <property type="entry name" value="P-loop containing nucleoside triphosphate hydrolases"/>
    <property type="match status" value="1"/>
</dbReference>
<protein>
    <submittedName>
        <fullName evidence="1">ATP-binding protein</fullName>
    </submittedName>
</protein>
<dbReference type="EMBL" id="VDCH01000001">
    <property type="protein sequence ID" value="TNJ40249.1"/>
    <property type="molecule type" value="Genomic_DNA"/>
</dbReference>
<comment type="caution">
    <text evidence="1">The sequence shown here is derived from an EMBL/GenBank/DDBJ whole genome shotgun (WGS) entry which is preliminary data.</text>
</comment>
<proteinExistence type="predicted"/>
<dbReference type="Proteomes" id="UP000308271">
    <property type="component" value="Unassembled WGS sequence"/>
</dbReference>
<dbReference type="AlphaFoldDB" id="A0A5C4SBF3"/>
<accession>A0A5C4SBF3</accession>
<sequence length="431" mass="48091">MPIDPEVGFTADVIRDPSRFVGRTELIRDCILAINAPTGLISVYGKRGVGKSSLLRQIQQMALGEYALAKRAGLSHSIPTTPRTYLTAYYSCDSLITDGKDLLSRLCNDQSSEDSLLRLVPDEGKEIVEFTRTKGVSAGADLKVVNWGVKGVESTKYAKVVPGDIVQTFRNFVDAIVTHQVKKRMKRDGLLILLDEFDVIANKDGIGSLIKSLTTPEVKFAICGIGRDLTELVSDHASIERLIEQGLLPVKPMPIPESEEIILRAEKLFNDAVKFEAGISAQIAELGQGYPYFVQLIGKQCINELNVRNTKVVDQSVFDKVIMDLKSGKAFPTLEAAYQRAIGNSRDRQLLLHFLADQPTEQSQFSDEVGRIVLKAARQDAEDLNVQYVDQLMPRLVDKKYGPVLERITERQGTYEFVNPVLRQYIKLREF</sequence>
<gene>
    <name evidence="1" type="ORF">FGF66_00310</name>
</gene>
<dbReference type="PANTHER" id="PTHR34301">
    <property type="entry name" value="DNA-BINDING PROTEIN-RELATED"/>
    <property type="match status" value="1"/>
</dbReference>
<dbReference type="OrthoDB" id="1489171at2"/>
<keyword evidence="2" id="KW-1185">Reference proteome</keyword>
<keyword evidence="1" id="KW-0067">ATP-binding</keyword>
<organism evidence="1 2">
    <name type="scientific">Chlorobaculum thiosulfatiphilum</name>
    <name type="common">Chlorobium limicola f.sp. thiosulfatophilum</name>
    <dbReference type="NCBI Taxonomy" id="115852"/>
    <lineage>
        <taxon>Bacteria</taxon>
        <taxon>Pseudomonadati</taxon>
        <taxon>Chlorobiota</taxon>
        <taxon>Chlorobiia</taxon>
        <taxon>Chlorobiales</taxon>
        <taxon>Chlorobiaceae</taxon>
        <taxon>Chlorobaculum</taxon>
    </lineage>
</organism>
<reference evidence="1 2" key="1">
    <citation type="submission" date="2019-05" db="EMBL/GenBank/DDBJ databases">
        <title>Draft Whole-Genome sequence of the green sulfur bacterium Chlorobaculum thiosulfatiphilum DSM 249.</title>
        <authorList>
            <person name="Meyer T.E."/>
            <person name="Kyndt J.A."/>
        </authorList>
    </citation>
    <scope>NUCLEOTIDE SEQUENCE [LARGE SCALE GENOMIC DNA]</scope>
    <source>
        <strain evidence="1 2">DSM 249</strain>
    </source>
</reference>
<dbReference type="PANTHER" id="PTHR34301:SF8">
    <property type="entry name" value="ATPASE DOMAIN-CONTAINING PROTEIN"/>
    <property type="match status" value="1"/>
</dbReference>
<keyword evidence="1" id="KW-0547">Nucleotide-binding</keyword>
<evidence type="ECO:0000313" key="2">
    <source>
        <dbReference type="Proteomes" id="UP000308271"/>
    </source>
</evidence>
<dbReference type="InterPro" id="IPR027417">
    <property type="entry name" value="P-loop_NTPase"/>
</dbReference>
<dbReference type="RefSeq" id="WP_139455720.1">
    <property type="nucleotide sequence ID" value="NZ_VDCH01000001.1"/>
</dbReference>